<dbReference type="EMBL" id="JAAGLI010000469">
    <property type="protein sequence ID" value="NEA24426.1"/>
    <property type="molecule type" value="Genomic_DNA"/>
</dbReference>
<protein>
    <submittedName>
        <fullName evidence="1">Uncharacterized protein</fullName>
    </submittedName>
</protein>
<sequence length="103" mass="11145">MMDAYSYTTVQVEPDGTALTSVSMHPDERVSVLYPRGKNRAQISITHSYAHVTIAPTMATSPTAEDVRVARRLAESFAAYAAEVERLHALNNPQGVPAEDTAA</sequence>
<comment type="caution">
    <text evidence="1">The sequence shown here is derived from an EMBL/GenBank/DDBJ whole genome shotgun (WGS) entry which is preliminary data.</text>
</comment>
<evidence type="ECO:0000313" key="2">
    <source>
        <dbReference type="Proteomes" id="UP000475532"/>
    </source>
</evidence>
<evidence type="ECO:0000313" key="1">
    <source>
        <dbReference type="EMBL" id="NEA24426.1"/>
    </source>
</evidence>
<proteinExistence type="predicted"/>
<gene>
    <name evidence="1" type="ORF">G3I70_18295</name>
</gene>
<dbReference type="Proteomes" id="UP000475532">
    <property type="component" value="Unassembled WGS sequence"/>
</dbReference>
<organism evidence="1 2">
    <name type="scientific">Actinomadura bangladeshensis</name>
    <dbReference type="NCBI Taxonomy" id="453573"/>
    <lineage>
        <taxon>Bacteria</taxon>
        <taxon>Bacillati</taxon>
        <taxon>Actinomycetota</taxon>
        <taxon>Actinomycetes</taxon>
        <taxon>Streptosporangiales</taxon>
        <taxon>Thermomonosporaceae</taxon>
        <taxon>Actinomadura</taxon>
    </lineage>
</organism>
<name>A0A6L9QHB7_9ACTN</name>
<dbReference type="AlphaFoldDB" id="A0A6L9QHB7"/>
<accession>A0A6L9QHB7</accession>
<reference evidence="1 2" key="1">
    <citation type="submission" date="2020-01" db="EMBL/GenBank/DDBJ databases">
        <title>Insect and environment-associated Actinomycetes.</title>
        <authorList>
            <person name="Currrie C."/>
            <person name="Chevrette M."/>
            <person name="Carlson C."/>
            <person name="Stubbendieck R."/>
            <person name="Wendt-Pienkowski E."/>
        </authorList>
    </citation>
    <scope>NUCLEOTIDE SEQUENCE [LARGE SCALE GENOMIC DNA]</scope>
    <source>
        <strain evidence="1 2">SID10258</strain>
    </source>
</reference>